<keyword evidence="2" id="KW-0732">Signal</keyword>
<dbReference type="Proteomes" id="UP000433309">
    <property type="component" value="Unassembled WGS sequence"/>
</dbReference>
<evidence type="ECO:0008006" key="5">
    <source>
        <dbReference type="Google" id="ProtNLM"/>
    </source>
</evidence>
<comment type="caution">
    <text evidence="3">The sequence shown here is derived from an EMBL/GenBank/DDBJ whole genome shotgun (WGS) entry which is preliminary data.</text>
</comment>
<feature type="compositionally biased region" description="Low complexity" evidence="1">
    <location>
        <begin position="44"/>
        <end position="53"/>
    </location>
</feature>
<evidence type="ECO:0000256" key="1">
    <source>
        <dbReference type="SAM" id="MobiDB-lite"/>
    </source>
</evidence>
<feature type="compositionally biased region" description="Low complexity" evidence="1">
    <location>
        <begin position="64"/>
        <end position="74"/>
    </location>
</feature>
<evidence type="ECO:0000256" key="2">
    <source>
        <dbReference type="SAM" id="SignalP"/>
    </source>
</evidence>
<name>A0A6I2KZ59_9BURK</name>
<organism evidence="3 4">
    <name type="scientific">Duganella guangzhouensis</name>
    <dbReference type="NCBI Taxonomy" id="2666084"/>
    <lineage>
        <taxon>Bacteria</taxon>
        <taxon>Pseudomonadati</taxon>
        <taxon>Pseudomonadota</taxon>
        <taxon>Betaproteobacteria</taxon>
        <taxon>Burkholderiales</taxon>
        <taxon>Oxalobacteraceae</taxon>
        <taxon>Telluria group</taxon>
        <taxon>Duganella</taxon>
    </lineage>
</organism>
<feature type="region of interest" description="Disordered" evidence="1">
    <location>
        <begin position="37"/>
        <end position="82"/>
    </location>
</feature>
<feature type="chain" id="PRO_5026060356" description="Neutral/alkaline non-lysosomal ceramidase N-terminal domain-containing protein" evidence="2">
    <location>
        <begin position="17"/>
        <end position="502"/>
    </location>
</feature>
<dbReference type="RefSeq" id="WP_154377871.1">
    <property type="nucleotide sequence ID" value="NZ_WKJK01000007.1"/>
</dbReference>
<dbReference type="EMBL" id="WKJK01000007">
    <property type="protein sequence ID" value="MRW91465.1"/>
    <property type="molecule type" value="Genomic_DNA"/>
</dbReference>
<keyword evidence="4" id="KW-1185">Reference proteome</keyword>
<evidence type="ECO:0000313" key="3">
    <source>
        <dbReference type="EMBL" id="MRW91465.1"/>
    </source>
</evidence>
<dbReference type="AlphaFoldDB" id="A0A6I2KZ59"/>
<protein>
    <recommendedName>
        <fullName evidence="5">Neutral/alkaline non-lysosomal ceramidase N-terminal domain-containing protein</fullName>
    </recommendedName>
</protein>
<feature type="compositionally biased region" description="Basic and acidic residues" evidence="1">
    <location>
        <begin position="54"/>
        <end position="63"/>
    </location>
</feature>
<feature type="signal peptide" evidence="2">
    <location>
        <begin position="1"/>
        <end position="16"/>
    </location>
</feature>
<accession>A0A6I2KZ59</accession>
<sequence>MRHALALAAATPAAMAAGATSLAAGVPADVALPASGGPAPQAMRGAAPNGAGEAAREPAREAAGDAGPAGSPAEGRGDGGPALRAGAGRAEVVFAPTLYPMEGFVAQHDALAARVLLLDSAGVRTAIAVIDITSMSAALVAGMKAVVAREAALATEQVLICASHTFSAPHVFAPGDSLAGADVAHNDAILQCYTSALSQAAAQAHATLQTATLGYGEGSSRVGVNRDVPTPAGWWLGANDDGYSDPTIGVVRIDGQSGAPLAILLNAAVQPSIMDGSQRSAGGKLITADLAGAAARHIEQHYAGAVAMFLIGAAGDQAPLMQANRHVVRDDGSVTRVDAHEAGFLLVDQLGEKLGSAAARVAAGIKPAQAPTVTLRRDSVQLDARVYISHTPPAGPVASIEYQPAGQTTLPFVLLQLGGLALVGVQPELSASIGAQIRAASPYRQTLVATMVDGAAKYLPERQAYQRTTYEARSSPFAPGAAEAAATAIVAGLRKMKQDHKD</sequence>
<reference evidence="3 4" key="1">
    <citation type="submission" date="2019-11" db="EMBL/GenBank/DDBJ databases">
        <title>Novel species isolated from a subtropical stream in China.</title>
        <authorList>
            <person name="Lu H."/>
        </authorList>
    </citation>
    <scope>NUCLEOTIDE SEQUENCE [LARGE SCALE GENOMIC DNA]</scope>
    <source>
        <strain evidence="3 4">FT80W</strain>
    </source>
</reference>
<evidence type="ECO:0000313" key="4">
    <source>
        <dbReference type="Proteomes" id="UP000433309"/>
    </source>
</evidence>
<gene>
    <name evidence="3" type="ORF">GJ699_15845</name>
</gene>
<proteinExistence type="predicted"/>